<accession>U1HSK0</accession>
<evidence type="ECO:0000256" key="7">
    <source>
        <dbReference type="ARBA" id="ARBA00023054"/>
    </source>
</evidence>
<keyword evidence="6" id="KW-0995">Kinetochore</keyword>
<evidence type="ECO:0000256" key="10">
    <source>
        <dbReference type="SAM" id="MobiDB-lite"/>
    </source>
</evidence>
<organism evidence="11 12">
    <name type="scientific">Endocarpon pusillum (strain Z07020 / HMAS-L-300199)</name>
    <name type="common">Lichen-forming fungus</name>
    <dbReference type="NCBI Taxonomy" id="1263415"/>
    <lineage>
        <taxon>Eukaryota</taxon>
        <taxon>Fungi</taxon>
        <taxon>Dikarya</taxon>
        <taxon>Ascomycota</taxon>
        <taxon>Pezizomycotina</taxon>
        <taxon>Eurotiomycetes</taxon>
        <taxon>Chaetothyriomycetidae</taxon>
        <taxon>Verrucariales</taxon>
        <taxon>Verrucariaceae</taxon>
        <taxon>Endocarpon</taxon>
    </lineage>
</organism>
<dbReference type="AlphaFoldDB" id="U1HSK0"/>
<evidence type="ECO:0000256" key="3">
    <source>
        <dbReference type="ARBA" id="ARBA00022454"/>
    </source>
</evidence>
<keyword evidence="3" id="KW-0158">Chromosome</keyword>
<dbReference type="GO" id="GO:0000070">
    <property type="term" value="P:mitotic sister chromatid segregation"/>
    <property type="evidence" value="ECO:0007669"/>
    <property type="project" value="TreeGrafter"/>
</dbReference>
<dbReference type="GeneID" id="19242610"/>
<evidence type="ECO:0000256" key="5">
    <source>
        <dbReference type="ARBA" id="ARBA00022776"/>
    </source>
</evidence>
<dbReference type="EMBL" id="KE720948">
    <property type="protein sequence ID" value="ERF73525.1"/>
    <property type="molecule type" value="Genomic_DNA"/>
</dbReference>
<name>U1HSK0_ENDPU</name>
<keyword evidence="4" id="KW-0132">Cell division</keyword>
<keyword evidence="8" id="KW-0131">Cell cycle</keyword>
<keyword evidence="7" id="KW-0175">Coiled coil</keyword>
<dbReference type="GO" id="GO:0051301">
    <property type="term" value="P:cell division"/>
    <property type="evidence" value="ECO:0007669"/>
    <property type="project" value="UniProtKB-KW"/>
</dbReference>
<dbReference type="RefSeq" id="XP_007800826.1">
    <property type="nucleotide sequence ID" value="XM_007802635.1"/>
</dbReference>
<protein>
    <submittedName>
        <fullName evidence="11">Uncharacterized protein</fullName>
    </submittedName>
</protein>
<evidence type="ECO:0000313" key="11">
    <source>
        <dbReference type="EMBL" id="ERF73525.1"/>
    </source>
</evidence>
<keyword evidence="5" id="KW-0498">Mitosis</keyword>
<proteinExistence type="inferred from homology"/>
<evidence type="ECO:0000256" key="6">
    <source>
        <dbReference type="ARBA" id="ARBA00022838"/>
    </source>
</evidence>
<comment type="subcellular location">
    <subcellularLocation>
        <location evidence="1">Chromosome</location>
        <location evidence="1">Centromere</location>
        <location evidence="1">Kinetochore</location>
    </subcellularLocation>
</comment>
<gene>
    <name evidence="11" type="ORF">EPUS_07730</name>
</gene>
<evidence type="ECO:0000256" key="1">
    <source>
        <dbReference type="ARBA" id="ARBA00004629"/>
    </source>
</evidence>
<dbReference type="GO" id="GO:0051382">
    <property type="term" value="P:kinetochore assembly"/>
    <property type="evidence" value="ECO:0007669"/>
    <property type="project" value="TreeGrafter"/>
</dbReference>
<dbReference type="eggNOG" id="ENOG502S72R">
    <property type="taxonomic scope" value="Eukaryota"/>
</dbReference>
<dbReference type="GO" id="GO:0000444">
    <property type="term" value="C:MIS12/MIND type complex"/>
    <property type="evidence" value="ECO:0007669"/>
    <property type="project" value="TreeGrafter"/>
</dbReference>
<dbReference type="Proteomes" id="UP000019373">
    <property type="component" value="Unassembled WGS sequence"/>
</dbReference>
<evidence type="ECO:0000256" key="4">
    <source>
        <dbReference type="ARBA" id="ARBA00022618"/>
    </source>
</evidence>
<dbReference type="OMA" id="EHFSYPP"/>
<dbReference type="HOGENOM" id="CLU_046437_1_0_1"/>
<evidence type="ECO:0000256" key="8">
    <source>
        <dbReference type="ARBA" id="ARBA00023306"/>
    </source>
</evidence>
<sequence length="318" mass="35280">MGDASQAATALLTEHLQYTPLSLIDDIINSVNNLVYQGISSLENGLTATPPARLGFKPSKSATLPPSGDGDASVDYPEAKQEIEEGLHQLETLLESTVDKNFDKFEIYVLRNILSVPEELPSWIRLSHYENLSYPPPDGAPTQESVHLLRRKVIESQRLRNYLYTEASRNEAIIAQLKGLLTQSYGDAVQPSQSSQHDFSFLTSTPSAKVLNVSTSSAAQQPITTNTKFALSQLPALRALLADLRPRLATLQTPRTVIDGVRAERREERREYIEQRAKMHLQRYADSSSANNLPAAGKRVEVEEVEALEKVADIFDTH</sequence>
<feature type="region of interest" description="Disordered" evidence="10">
    <location>
        <begin position="56"/>
        <end position="75"/>
    </location>
</feature>
<comment type="similarity">
    <text evidence="2">Belongs to the mis12 family.</text>
</comment>
<dbReference type="InterPro" id="IPR008685">
    <property type="entry name" value="Centromere_Mis12"/>
</dbReference>
<evidence type="ECO:0000313" key="12">
    <source>
        <dbReference type="Proteomes" id="UP000019373"/>
    </source>
</evidence>
<dbReference type="Pfam" id="PF05859">
    <property type="entry name" value="Mis12"/>
    <property type="match status" value="1"/>
</dbReference>
<evidence type="ECO:0000256" key="9">
    <source>
        <dbReference type="ARBA" id="ARBA00023328"/>
    </source>
</evidence>
<dbReference type="GO" id="GO:0005634">
    <property type="term" value="C:nucleus"/>
    <property type="evidence" value="ECO:0007669"/>
    <property type="project" value="InterPro"/>
</dbReference>
<dbReference type="PANTHER" id="PTHR14527">
    <property type="entry name" value="PROTEIN MIS12 HOMOLOG"/>
    <property type="match status" value="1"/>
</dbReference>
<evidence type="ECO:0000256" key="2">
    <source>
        <dbReference type="ARBA" id="ARBA00008643"/>
    </source>
</evidence>
<keyword evidence="12" id="KW-1185">Reference proteome</keyword>
<dbReference type="PANTHER" id="PTHR14527:SF2">
    <property type="entry name" value="PROTEIN MIS12 HOMOLOG"/>
    <property type="match status" value="1"/>
</dbReference>
<dbReference type="OrthoDB" id="1884855at2759"/>
<reference evidence="12" key="1">
    <citation type="journal article" date="2014" name="BMC Genomics">
        <title>Genome characteristics reveal the impact of lichenization on lichen-forming fungus Endocarpon pusillum Hedwig (Verrucariales, Ascomycota).</title>
        <authorList>
            <person name="Wang Y.-Y."/>
            <person name="Liu B."/>
            <person name="Zhang X.-Y."/>
            <person name="Zhou Q.-M."/>
            <person name="Zhang T."/>
            <person name="Li H."/>
            <person name="Yu Y.-F."/>
            <person name="Zhang X.-L."/>
            <person name="Hao X.-Y."/>
            <person name="Wang M."/>
            <person name="Wang L."/>
            <person name="Wei J.-C."/>
        </authorList>
    </citation>
    <scope>NUCLEOTIDE SEQUENCE [LARGE SCALE GENOMIC DNA]</scope>
    <source>
        <strain evidence="12">Z07020 / HMAS-L-300199</strain>
    </source>
</reference>
<keyword evidence="9" id="KW-0137">Centromere</keyword>